<feature type="non-terminal residue" evidence="1">
    <location>
        <position position="1"/>
    </location>
</feature>
<name>A0A2W4S7H3_9GAMM</name>
<evidence type="ECO:0000313" key="1">
    <source>
        <dbReference type="EMBL" id="PZN71620.1"/>
    </source>
</evidence>
<organism evidence="1 2">
    <name type="scientific">Candidatus Methylumidiphilus alinenensis</name>
    <dbReference type="NCBI Taxonomy" id="2202197"/>
    <lineage>
        <taxon>Bacteria</taxon>
        <taxon>Pseudomonadati</taxon>
        <taxon>Pseudomonadota</taxon>
        <taxon>Gammaproteobacteria</taxon>
        <taxon>Methylococcales</taxon>
        <taxon>Candidatus Methylumidiphilus</taxon>
    </lineage>
</organism>
<dbReference type="Proteomes" id="UP000249396">
    <property type="component" value="Unassembled WGS sequence"/>
</dbReference>
<protein>
    <submittedName>
        <fullName evidence="1">Uncharacterized protein</fullName>
    </submittedName>
</protein>
<sequence length="1583" mass="153409">GVLVDGPNSVVKMNFTAGNGNLLVEARGSDATVGQSAITVSNGGLVTLNSSGSMTLYATDAAGTVSLLSTGANTGTVERLSAGALEVDARNVVNKGLMKSDLGDINVTGNSSFTADWTTTPATGITEAKNNLNVSGALKTGTALADTQNLTVTGVLITNSAQATAGVAQVIGGGKLQDQGGSLAVNGAAVLVDGGNSNIASTGQGLFTVEATGTDGKVTGAGGPYAVTVRNSGHITGGNTGDMIVFADQGTVGVTGAGSQIAGSNTGTLNVGTNGSVTSKQVSVTTGGIIQKTAGTSLTVQGGNVLVDGAASLVTAGTGATGAFNVAATGTDSTSATGYALTVSNLGQVLAQQTGDLNLYAAPGSSVLVTTQGRVSAANTGNLLVGDSNPTGTVDATQASLRVDVTAGGVIEKTTAGNLTAVGQSLQIDGSAAADATQHSRVVLGNALAATGQAATTTLTSPVTGNLSLEATKADATVAGRAALTLSNGGQAIGNLATTGAMAVTADAADIANPAANGSVAVSSGGLIAKTAQAGATGNLAVQGGNVLVTGAGSLILDGASTADPTQAAAAASRSGGNLTVYANGADPTGGYALAVASNGRITANTTGDATLYTVIGSSVGITGAGQVTGSNSGTLSVGTNGIVTSKQLSVTGGGIIQKTAGTSLTVQGGNVLVDGAKSLVTAGTGAAGAFNVAATGTDSTSATGYALTVSNLGQVLAQNTGDLNLYAAPGSSVLVTSQGRVSAANTGNLLVGDSNPTGTVDATQASLRVDVTAGGVIEKTTAGNLTALGQSLKIDGSAANDATQHSRIVLGNTLAATGQAASTTLTAPVTGNLGLESTHADVGARAALAISNGGQVIGNQSGVGLMTVTADAADIANPANNGSVTVASGGLIAKTAQTGATGNLAVQGGNVLVTGAGSLILDGADPADPTQAASTPSGGNLTVYANGADQPSNSASPTVALAVASNGQITANTTGDATLYTVAGSSVGVTGAGQVTGSNSGTLSVGTNGTGTITSKQVSVTTGGVIQKTAGTSLTVQGGNVLVDGAASLVTAGTGAAGAFNVAATAADPVGGYALTVSGLGQILAQNTGNTQVFANNGTVSVNQGIINGANSGSLTVGTDGLGVTSLQVNVLAGGIIEKTAGTDTSIIGGTILVDGANPANSAISTSTNAIGNFIVEATAGNPSSTNFALTIRNGGQILGANSRITGSDTTGNMSVLASQGTISVSGKNAIQANNQGFLKINSPSLLVAGSGTGSTTPTIVLNNAGIALIQANTITGSENSGALINVSNFGNLVITPFNTNANTLTIDPISIIKSNSPGDIVLAATNINLTDAVIGISSGTLLDGGNIFFVGNSNGSFNLTGNVNFPVTSLVMIDSIIRNKGTGNQDSTNNIRFSVANFQMSDSVVQTQTNAGGQGGNVSIVNGNQLNSKITFGLSLNDSDTFTAGGTADWRVVSLLEADLTLSTLGQSIFAATSEYKLSENIRLSATDSVQAAIRGVISQWGLLGREADLRNNPCEKEGSSLSRNGSGGYAVASSMTLPLPVGYGGVTSHMPYAAKGTAGFGLEYPIKLAALNRTPDRECY</sequence>
<reference evidence="1 2" key="1">
    <citation type="journal article" date="2018" name="Aquat. Microb. Ecol.">
        <title>Gammaproteobacterial methanotrophs dominate.</title>
        <authorList>
            <person name="Rissanen A.J."/>
            <person name="Saarenheimo J."/>
            <person name="Tiirola M."/>
            <person name="Peura S."/>
            <person name="Aalto S.L."/>
            <person name="Karvinen A."/>
            <person name="Nykanen H."/>
        </authorList>
    </citation>
    <scope>NUCLEOTIDE SEQUENCE [LARGE SCALE GENOMIC DNA]</scope>
    <source>
        <strain evidence="1">AMbin10</strain>
    </source>
</reference>
<gene>
    <name evidence="1" type="ORF">DM484_25980</name>
</gene>
<evidence type="ECO:0000313" key="2">
    <source>
        <dbReference type="Proteomes" id="UP000249396"/>
    </source>
</evidence>
<proteinExistence type="predicted"/>
<dbReference type="EMBL" id="QJPH01000514">
    <property type="protein sequence ID" value="PZN71620.1"/>
    <property type="molecule type" value="Genomic_DNA"/>
</dbReference>
<accession>A0A2W4S7H3</accession>
<comment type="caution">
    <text evidence="1">The sequence shown here is derived from an EMBL/GenBank/DDBJ whole genome shotgun (WGS) entry which is preliminary data.</text>
</comment>